<dbReference type="Proteomes" id="UP000015106">
    <property type="component" value="Chromosome 6"/>
</dbReference>
<keyword evidence="3" id="KW-1185">Reference proteome</keyword>
<dbReference type="AlphaFoldDB" id="A0A8R7QRX7"/>
<name>A0A8R7QRX7_TRIUA</name>
<dbReference type="Gramene" id="TuG1812G0600001652.01.T01">
    <property type="protein sequence ID" value="TuG1812G0600001652.01.T01.cds382627"/>
    <property type="gene ID" value="TuG1812G0600001652.01"/>
</dbReference>
<feature type="compositionally biased region" description="Basic residues" evidence="1">
    <location>
        <begin position="158"/>
        <end position="171"/>
    </location>
</feature>
<evidence type="ECO:0000256" key="1">
    <source>
        <dbReference type="SAM" id="MobiDB-lite"/>
    </source>
</evidence>
<evidence type="ECO:0000313" key="3">
    <source>
        <dbReference type="Proteomes" id="UP000015106"/>
    </source>
</evidence>
<reference evidence="2" key="2">
    <citation type="submission" date="2018-03" db="EMBL/GenBank/DDBJ databases">
        <title>The Triticum urartu genome reveals the dynamic nature of wheat genome evolution.</title>
        <authorList>
            <person name="Ling H."/>
            <person name="Ma B."/>
            <person name="Shi X."/>
            <person name="Liu H."/>
            <person name="Dong L."/>
            <person name="Sun H."/>
            <person name="Cao Y."/>
            <person name="Gao Q."/>
            <person name="Zheng S."/>
            <person name="Li Y."/>
            <person name="Yu Y."/>
            <person name="Du H."/>
            <person name="Qi M."/>
            <person name="Li Y."/>
            <person name="Yu H."/>
            <person name="Cui Y."/>
            <person name="Wang N."/>
            <person name="Chen C."/>
            <person name="Wu H."/>
            <person name="Zhao Y."/>
            <person name="Zhang J."/>
            <person name="Li Y."/>
            <person name="Zhou W."/>
            <person name="Zhang B."/>
            <person name="Hu W."/>
            <person name="Eijk M."/>
            <person name="Tang J."/>
            <person name="Witsenboer H."/>
            <person name="Zhao S."/>
            <person name="Li Z."/>
            <person name="Zhang A."/>
            <person name="Wang D."/>
            <person name="Liang C."/>
        </authorList>
    </citation>
    <scope>NUCLEOTIDE SEQUENCE [LARGE SCALE GENOMIC DNA]</scope>
    <source>
        <strain evidence="2">cv. G1812</strain>
    </source>
</reference>
<evidence type="ECO:0000313" key="2">
    <source>
        <dbReference type="EnsemblPlants" id="TuG1812G0600001652.01.T01.cds382627"/>
    </source>
</evidence>
<organism evidence="2 3">
    <name type="scientific">Triticum urartu</name>
    <name type="common">Red wild einkorn</name>
    <name type="synonym">Crithodium urartu</name>
    <dbReference type="NCBI Taxonomy" id="4572"/>
    <lineage>
        <taxon>Eukaryota</taxon>
        <taxon>Viridiplantae</taxon>
        <taxon>Streptophyta</taxon>
        <taxon>Embryophyta</taxon>
        <taxon>Tracheophyta</taxon>
        <taxon>Spermatophyta</taxon>
        <taxon>Magnoliopsida</taxon>
        <taxon>Liliopsida</taxon>
        <taxon>Poales</taxon>
        <taxon>Poaceae</taxon>
        <taxon>BOP clade</taxon>
        <taxon>Pooideae</taxon>
        <taxon>Triticodae</taxon>
        <taxon>Triticeae</taxon>
        <taxon>Triticinae</taxon>
        <taxon>Triticum</taxon>
    </lineage>
</organism>
<sequence length="264" mass="28281">MAWHGMAQLDRPSNGVLLAYIQYCSINVQASSFSRPNFPLRKTSSLIQLKQAAAFPFQGLRKRNPRRDKGKLLAPGRLMAGGGWPAGDDEAVRRGGNGRDGGCRRGGAAWREHEAGGEGVAVVEAGRVRVRVGVAEAALVEVARVAQRVVLAPPERPGRRRRRRRRRRPGRAQRLPPLPPQPPDETPEPAPAAAAPPCRGADDAASAAAAPAGRRSPRAAAAFHHGRCPRLSPSRSSPPRGGACAAVCPVQCGAVWLWLWDLCR</sequence>
<feature type="compositionally biased region" description="Pro residues" evidence="1">
    <location>
        <begin position="176"/>
        <end position="190"/>
    </location>
</feature>
<protein>
    <submittedName>
        <fullName evidence="2">Uncharacterized protein</fullName>
    </submittedName>
</protein>
<feature type="region of interest" description="Disordered" evidence="1">
    <location>
        <begin position="153"/>
        <end position="218"/>
    </location>
</feature>
<feature type="compositionally biased region" description="Low complexity" evidence="1">
    <location>
        <begin position="191"/>
        <end position="218"/>
    </location>
</feature>
<reference evidence="2" key="3">
    <citation type="submission" date="2022-06" db="UniProtKB">
        <authorList>
            <consortium name="EnsemblPlants"/>
        </authorList>
    </citation>
    <scope>IDENTIFICATION</scope>
</reference>
<dbReference type="EnsemblPlants" id="TuG1812G0600001652.01.T01">
    <property type="protein sequence ID" value="TuG1812G0600001652.01.T01.cds382627"/>
    <property type="gene ID" value="TuG1812G0600001652.01"/>
</dbReference>
<proteinExistence type="predicted"/>
<accession>A0A8R7QRX7</accession>
<reference evidence="3" key="1">
    <citation type="journal article" date="2013" name="Nature">
        <title>Draft genome of the wheat A-genome progenitor Triticum urartu.</title>
        <authorList>
            <person name="Ling H.Q."/>
            <person name="Zhao S."/>
            <person name="Liu D."/>
            <person name="Wang J."/>
            <person name="Sun H."/>
            <person name="Zhang C."/>
            <person name="Fan H."/>
            <person name="Li D."/>
            <person name="Dong L."/>
            <person name="Tao Y."/>
            <person name="Gao C."/>
            <person name="Wu H."/>
            <person name="Li Y."/>
            <person name="Cui Y."/>
            <person name="Guo X."/>
            <person name="Zheng S."/>
            <person name="Wang B."/>
            <person name="Yu K."/>
            <person name="Liang Q."/>
            <person name="Yang W."/>
            <person name="Lou X."/>
            <person name="Chen J."/>
            <person name="Feng M."/>
            <person name="Jian J."/>
            <person name="Zhang X."/>
            <person name="Luo G."/>
            <person name="Jiang Y."/>
            <person name="Liu J."/>
            <person name="Wang Z."/>
            <person name="Sha Y."/>
            <person name="Zhang B."/>
            <person name="Wu H."/>
            <person name="Tang D."/>
            <person name="Shen Q."/>
            <person name="Xue P."/>
            <person name="Zou S."/>
            <person name="Wang X."/>
            <person name="Liu X."/>
            <person name="Wang F."/>
            <person name="Yang Y."/>
            <person name="An X."/>
            <person name="Dong Z."/>
            <person name="Zhang K."/>
            <person name="Zhang X."/>
            <person name="Luo M.C."/>
            <person name="Dvorak J."/>
            <person name="Tong Y."/>
            <person name="Wang J."/>
            <person name="Yang H."/>
            <person name="Li Z."/>
            <person name="Wang D."/>
            <person name="Zhang A."/>
            <person name="Wang J."/>
        </authorList>
    </citation>
    <scope>NUCLEOTIDE SEQUENCE</scope>
    <source>
        <strain evidence="3">cv. G1812</strain>
    </source>
</reference>